<dbReference type="EMBL" id="JAUPEV010000017">
    <property type="protein sequence ID" value="MDO7253892.1"/>
    <property type="molecule type" value="Genomic_DNA"/>
</dbReference>
<keyword evidence="4" id="KW-1185">Reference proteome</keyword>
<gene>
    <name evidence="1" type="ORF">Q5I04_08245</name>
    <name evidence="2" type="ORF">Q5I06_08200</name>
</gene>
<proteinExistence type="predicted"/>
<reference evidence="1 3" key="3">
    <citation type="journal article" date="2024" name="Syst. Appl. Microbiol.">
        <title>Helicobacter cappadocius sp. nov., from lizards: The first psychrotrophic Helicobacter species.</title>
        <authorList>
            <person name="Aydin F."/>
            <person name="Tarhane S."/>
            <person name="Karakaya E."/>
            <person name="Abay S."/>
            <person name="Kayman T."/>
            <person name="Guran O."/>
            <person name="Bozkurt E."/>
            <person name="Uzum N."/>
            <person name="Avci A."/>
            <person name="Olgun K."/>
            <person name="Jablonski D."/>
            <person name="Guran C."/>
            <person name="Burcin Saticioglu I."/>
        </authorList>
    </citation>
    <scope>NUCLEOTIDE SEQUENCE [LARGE SCALE GENOMIC DNA]</scope>
    <source>
        <strain evidence="1">Faydin-H75</strain>
        <strain evidence="3">faydin-H76</strain>
    </source>
</reference>
<dbReference type="RefSeq" id="WP_305517731.1">
    <property type="nucleotide sequence ID" value="NZ_JAUPEV010000017.1"/>
</dbReference>
<evidence type="ECO:0000313" key="2">
    <source>
        <dbReference type="EMBL" id="MDP2539753.1"/>
    </source>
</evidence>
<evidence type="ECO:0000313" key="1">
    <source>
        <dbReference type="EMBL" id="MDO7253892.1"/>
    </source>
</evidence>
<evidence type="ECO:0000313" key="3">
    <source>
        <dbReference type="Proteomes" id="UP001177258"/>
    </source>
</evidence>
<dbReference type="Proteomes" id="UP001240777">
    <property type="component" value="Unassembled WGS sequence"/>
</dbReference>
<dbReference type="EMBL" id="JAUYZK010000015">
    <property type="protein sequence ID" value="MDP2539753.1"/>
    <property type="molecule type" value="Genomic_DNA"/>
</dbReference>
<organism evidence="2 3">
    <name type="scientific">Helicobacter cappadocius</name>
    <dbReference type="NCBI Taxonomy" id="3063998"/>
    <lineage>
        <taxon>Bacteria</taxon>
        <taxon>Pseudomonadati</taxon>
        <taxon>Campylobacterota</taxon>
        <taxon>Epsilonproteobacteria</taxon>
        <taxon>Campylobacterales</taxon>
        <taxon>Helicobacteraceae</taxon>
        <taxon>Helicobacter</taxon>
    </lineage>
</organism>
<accession>A0AA90T5R1</accession>
<dbReference type="AlphaFoldDB" id="A0AA90T5R1"/>
<reference evidence="1" key="2">
    <citation type="submission" date="2023-07" db="EMBL/GenBank/DDBJ databases">
        <authorList>
            <person name="Aydin F."/>
            <person name="Tarhane S."/>
            <person name="Saticioglu I.B."/>
            <person name="Karakaya E."/>
            <person name="Abay S."/>
            <person name="Guran O."/>
            <person name="Bozkurt E."/>
            <person name="Uzum N."/>
            <person name="Olgun K."/>
            <person name="Jablonski D."/>
        </authorList>
    </citation>
    <scope>NUCLEOTIDE SEQUENCE</scope>
    <source>
        <strain evidence="1">Faydin-H75</strain>
    </source>
</reference>
<comment type="caution">
    <text evidence="2">The sequence shown here is derived from an EMBL/GenBank/DDBJ whole genome shotgun (WGS) entry which is preliminary data.</text>
</comment>
<protein>
    <submittedName>
        <fullName evidence="2">Uncharacterized protein</fullName>
    </submittedName>
</protein>
<sequence length="101" mass="11273">MKILGVLIAILAIITGIEGYIQMRIHNGLKAKIQADLISSQNKAISKKALDTQNYLKKIPKTEEKIITKYKTIYSKDGSCEAKLKGIQDAMDLYFANTPML</sequence>
<name>A0AA90T5R1_9HELI</name>
<evidence type="ECO:0000313" key="4">
    <source>
        <dbReference type="Proteomes" id="UP001240777"/>
    </source>
</evidence>
<reference evidence="2 4" key="1">
    <citation type="submission" date="2023-07" db="EMBL/GenBank/DDBJ databases">
        <title>Unpublished Manusciprt.</title>
        <authorList>
            <person name="Aydin F."/>
            <person name="Tarhane S."/>
            <person name="Saticioglu I.B."/>
            <person name="Karakaya E."/>
            <person name="Abay S."/>
            <person name="Guran O."/>
            <person name="Bozkurt E."/>
            <person name="Uzum N."/>
            <person name="Olgun K."/>
            <person name="Jablonski D."/>
        </authorList>
    </citation>
    <scope>NUCLEOTIDE SEQUENCE</scope>
    <source>
        <strain evidence="4">faydin-H75</strain>
        <strain evidence="2">Faydin-H76</strain>
    </source>
</reference>
<dbReference type="Proteomes" id="UP001177258">
    <property type="component" value="Unassembled WGS sequence"/>
</dbReference>